<organism evidence="3 4">
    <name type="scientific">Actinophytocola algeriensis</name>
    <dbReference type="NCBI Taxonomy" id="1768010"/>
    <lineage>
        <taxon>Bacteria</taxon>
        <taxon>Bacillati</taxon>
        <taxon>Actinomycetota</taxon>
        <taxon>Actinomycetes</taxon>
        <taxon>Pseudonocardiales</taxon>
        <taxon>Pseudonocardiaceae</taxon>
    </lineage>
</organism>
<dbReference type="Gene3D" id="3.30.559.10">
    <property type="entry name" value="Chloramphenicol acetyltransferase-like domain"/>
    <property type="match status" value="1"/>
</dbReference>
<dbReference type="PROSITE" id="PS50075">
    <property type="entry name" value="CARRIER"/>
    <property type="match status" value="1"/>
</dbReference>
<dbReference type="Proteomes" id="UP000520767">
    <property type="component" value="Unassembled WGS sequence"/>
</dbReference>
<proteinExistence type="predicted"/>
<dbReference type="NCBIfam" id="TIGR01733">
    <property type="entry name" value="AA-adenyl-dom"/>
    <property type="match status" value="1"/>
</dbReference>
<evidence type="ECO:0000259" key="2">
    <source>
        <dbReference type="PROSITE" id="PS50075"/>
    </source>
</evidence>
<dbReference type="GO" id="GO:0005829">
    <property type="term" value="C:cytosol"/>
    <property type="evidence" value="ECO:0007669"/>
    <property type="project" value="TreeGrafter"/>
</dbReference>
<dbReference type="PANTHER" id="PTHR45527:SF1">
    <property type="entry name" value="FATTY ACID SYNTHASE"/>
    <property type="match status" value="1"/>
</dbReference>
<dbReference type="InterPro" id="IPR023213">
    <property type="entry name" value="CAT-like_dom_sf"/>
</dbReference>
<dbReference type="SUPFAM" id="SSF47336">
    <property type="entry name" value="ACP-like"/>
    <property type="match status" value="1"/>
</dbReference>
<dbReference type="GO" id="GO:0008610">
    <property type="term" value="P:lipid biosynthetic process"/>
    <property type="evidence" value="ECO:0007669"/>
    <property type="project" value="UniProtKB-ARBA"/>
</dbReference>
<dbReference type="GO" id="GO:0044550">
    <property type="term" value="P:secondary metabolite biosynthetic process"/>
    <property type="evidence" value="ECO:0007669"/>
    <property type="project" value="TreeGrafter"/>
</dbReference>
<reference evidence="3 4" key="1">
    <citation type="submission" date="2020-08" db="EMBL/GenBank/DDBJ databases">
        <title>Genomic Encyclopedia of Type Strains, Phase III (KMG-III): the genomes of soil and plant-associated and newly described type strains.</title>
        <authorList>
            <person name="Whitman W."/>
        </authorList>
    </citation>
    <scope>NUCLEOTIDE SEQUENCE [LARGE SCALE GENOMIC DNA]</scope>
    <source>
        <strain evidence="3 4">CECT 8960</strain>
    </source>
</reference>
<accession>A0A7W7Q960</accession>
<dbReference type="InterPro" id="IPR010071">
    <property type="entry name" value="AA_adenyl_dom"/>
</dbReference>
<dbReference type="InterPro" id="IPR020459">
    <property type="entry name" value="AMP-binding"/>
</dbReference>
<dbReference type="PROSITE" id="PS00455">
    <property type="entry name" value="AMP_BINDING"/>
    <property type="match status" value="1"/>
</dbReference>
<dbReference type="GO" id="GO:0031177">
    <property type="term" value="F:phosphopantetheine binding"/>
    <property type="evidence" value="ECO:0007669"/>
    <property type="project" value="TreeGrafter"/>
</dbReference>
<dbReference type="Pfam" id="PF00668">
    <property type="entry name" value="Condensation"/>
    <property type="match status" value="1"/>
</dbReference>
<dbReference type="Gene3D" id="3.30.300.30">
    <property type="match status" value="1"/>
</dbReference>
<dbReference type="InterPro" id="IPR001242">
    <property type="entry name" value="Condensation_dom"/>
</dbReference>
<dbReference type="InterPro" id="IPR020845">
    <property type="entry name" value="AMP-binding_CS"/>
</dbReference>
<evidence type="ECO:0000256" key="1">
    <source>
        <dbReference type="ARBA" id="ARBA00001957"/>
    </source>
</evidence>
<sequence length="1060" mass="113413">MVFTGRASFAQERLYFLNELQPGNPAYVVAFAVRLDGPLRTDALATALRRVVARHDALRTTFAVVDGVLEQHVHENGGPDVIAQDVPWVDRATQEAQLRDLVATEAARPFSLTAGPLLRAWLSSWSADEHALTVLVHHIACDGWAVGLLLADLAAEYNAAVAGNSATYDEEPRSYLRYAAAQRAESGRDEAGLAFWRASLANAPRLAITTDHPRPSVLSCRGEVLRRPVTPELVDRLTGWARAHGTTLFTVALAAYASVLGRHTGQDDVVVGVPVANRMEEGEEQLVGCLVNTLPVRVDLSGHPSFAELVDRVRAASLAAFSWQHVPFEQIVAATMSVTEGERELSHAPLFQTALSVQNFPFAFPELTGLVLTEVDVEIDATKFDIGMTLDVATEIPFLRAEFSTDLFERDTAATLLAHYHTFLSSIVDGEPGMVTEAERARLTADADKPMPVAPSVAARFVEQAHRNPAATAIRHRGGELTYAELDRWSDRIAGALVANGVARGDRVSLLLHRSPAVAAAILGVWKAGGAYVPLDPEYPRGRLDLIVAGAATRVTLTEPGTSVLADELTAGQDTTLLDVFAADGDPVPPHSFPSPGDLAYVIYTSGSTGAPKGVMVGHGGVDALFTPTPAGLDTTADDVWLCAHSFAFDFSVWELWGALTTGARVVIADQADLVDPARLAALVRDEGVTVLSQTPGSLYRMLPSYLDLAGAGAPLRYVVLGGEALTWSRVAAMVTPGLRTEFVNMYGITEGTVHVTITRVPAAGLASVRPGDIGVALPSGRCYVLDENLEPAGTGVPGELYIGGALVAHGYLGNPDLTAERFRPDPFGPGTVYKTGDVVRQLSDGRLVYLGRNDSQVQIRGHRVECGEVEQAFLRHPEVRACAVVPDGDRLLAYVVGTGDERALRTHVQTVLPGYMVPSTVVPVAAIPLTAHGKVDARKLLADHRPVTVRTGPAERGSSLEERIRRIWIDVLANDDVGLHDNFFDLGGHSFALITAQERMAADGLDISVTDLFRSGTVAACAAHFRPTAAVVPAARAQDRRTGRAMLAGRRRRAGADRG</sequence>
<dbReference type="GO" id="GO:0003824">
    <property type="term" value="F:catalytic activity"/>
    <property type="evidence" value="ECO:0007669"/>
    <property type="project" value="InterPro"/>
</dbReference>
<evidence type="ECO:0000313" key="3">
    <source>
        <dbReference type="EMBL" id="MBB4909158.1"/>
    </source>
</evidence>
<gene>
    <name evidence="3" type="ORF">FHR82_005411</name>
</gene>
<name>A0A7W7Q960_9PSEU</name>
<dbReference type="SUPFAM" id="SSF52777">
    <property type="entry name" value="CoA-dependent acyltransferases"/>
    <property type="match status" value="2"/>
</dbReference>
<dbReference type="Pfam" id="PF00501">
    <property type="entry name" value="AMP-binding"/>
    <property type="match status" value="1"/>
</dbReference>
<dbReference type="CDD" id="cd19531">
    <property type="entry name" value="LCL_NRPS-like"/>
    <property type="match status" value="1"/>
</dbReference>
<dbReference type="InterPro" id="IPR045851">
    <property type="entry name" value="AMP-bd_C_sf"/>
</dbReference>
<dbReference type="InterPro" id="IPR036736">
    <property type="entry name" value="ACP-like_sf"/>
</dbReference>
<dbReference type="InterPro" id="IPR042099">
    <property type="entry name" value="ANL_N_sf"/>
</dbReference>
<dbReference type="FunFam" id="3.40.50.980:FF:000001">
    <property type="entry name" value="Non-ribosomal peptide synthetase"/>
    <property type="match status" value="1"/>
</dbReference>
<feature type="domain" description="Carrier" evidence="2">
    <location>
        <begin position="956"/>
        <end position="1030"/>
    </location>
</feature>
<dbReference type="Pfam" id="PF13193">
    <property type="entry name" value="AMP-binding_C"/>
    <property type="match status" value="1"/>
</dbReference>
<keyword evidence="4" id="KW-1185">Reference proteome</keyword>
<comment type="caution">
    <text evidence="3">The sequence shown here is derived from an EMBL/GenBank/DDBJ whole genome shotgun (WGS) entry which is preliminary data.</text>
</comment>
<dbReference type="EMBL" id="JACHJQ010000005">
    <property type="protein sequence ID" value="MBB4909158.1"/>
    <property type="molecule type" value="Genomic_DNA"/>
</dbReference>
<comment type="cofactor">
    <cofactor evidence="1">
        <name>pantetheine 4'-phosphate</name>
        <dbReference type="ChEBI" id="CHEBI:47942"/>
    </cofactor>
</comment>
<evidence type="ECO:0000313" key="4">
    <source>
        <dbReference type="Proteomes" id="UP000520767"/>
    </source>
</evidence>
<dbReference type="RefSeq" id="WP_184813190.1">
    <property type="nucleotide sequence ID" value="NZ_JACHJQ010000005.1"/>
</dbReference>
<dbReference type="GO" id="GO:0043041">
    <property type="term" value="P:amino acid activation for nonribosomal peptide biosynthetic process"/>
    <property type="evidence" value="ECO:0007669"/>
    <property type="project" value="TreeGrafter"/>
</dbReference>
<dbReference type="InterPro" id="IPR025110">
    <property type="entry name" value="AMP-bd_C"/>
</dbReference>
<dbReference type="FunFam" id="3.40.50.12780:FF:000012">
    <property type="entry name" value="Non-ribosomal peptide synthetase"/>
    <property type="match status" value="1"/>
</dbReference>
<dbReference type="Gene3D" id="3.40.50.12780">
    <property type="entry name" value="N-terminal domain of ligase-like"/>
    <property type="match status" value="1"/>
</dbReference>
<dbReference type="InterPro" id="IPR009081">
    <property type="entry name" value="PP-bd_ACP"/>
</dbReference>
<dbReference type="Pfam" id="PF00550">
    <property type="entry name" value="PP-binding"/>
    <property type="match status" value="1"/>
</dbReference>
<dbReference type="PANTHER" id="PTHR45527">
    <property type="entry name" value="NONRIBOSOMAL PEPTIDE SYNTHETASE"/>
    <property type="match status" value="1"/>
</dbReference>
<dbReference type="Gene3D" id="3.30.559.30">
    <property type="entry name" value="Nonribosomal peptide synthetase, condensation domain"/>
    <property type="match status" value="1"/>
</dbReference>
<dbReference type="SUPFAM" id="SSF56801">
    <property type="entry name" value="Acetyl-CoA synthetase-like"/>
    <property type="match status" value="1"/>
</dbReference>
<dbReference type="PRINTS" id="PR00154">
    <property type="entry name" value="AMPBINDING"/>
</dbReference>
<dbReference type="CDD" id="cd05930">
    <property type="entry name" value="A_NRPS"/>
    <property type="match status" value="1"/>
</dbReference>
<dbReference type="Gene3D" id="1.10.1200.10">
    <property type="entry name" value="ACP-like"/>
    <property type="match status" value="1"/>
</dbReference>
<dbReference type="InterPro" id="IPR000873">
    <property type="entry name" value="AMP-dep_synth/lig_dom"/>
</dbReference>
<dbReference type="AlphaFoldDB" id="A0A7W7Q960"/>
<protein>
    <submittedName>
        <fullName evidence="3">Amino acid adenylation domain-containing protein</fullName>
    </submittedName>
</protein>